<evidence type="ECO:0000256" key="2">
    <source>
        <dbReference type="ARBA" id="ARBA00009085"/>
    </source>
</evidence>
<evidence type="ECO:0000313" key="12">
    <source>
        <dbReference type="Proteomes" id="UP000261620"/>
    </source>
</evidence>
<keyword evidence="5 7" id="KW-0378">Hydrolase</keyword>
<name>A0A3Q3XBT5_MOLML</name>
<reference evidence="11" key="2">
    <citation type="submission" date="2025-09" db="UniProtKB">
        <authorList>
            <consortium name="Ensembl"/>
        </authorList>
    </citation>
    <scope>IDENTIFICATION</scope>
</reference>
<dbReference type="Gene3D" id="3.90.70.10">
    <property type="entry name" value="Cysteine proteinases"/>
    <property type="match status" value="1"/>
</dbReference>
<dbReference type="CDD" id="cd02662">
    <property type="entry name" value="Peptidase_C19F"/>
    <property type="match status" value="1"/>
</dbReference>
<dbReference type="GO" id="GO:0006508">
    <property type="term" value="P:proteolysis"/>
    <property type="evidence" value="ECO:0007669"/>
    <property type="project" value="UniProtKB-KW"/>
</dbReference>
<dbReference type="GO" id="GO:0004843">
    <property type="term" value="F:cysteine-type deubiquitinase activity"/>
    <property type="evidence" value="ECO:0007669"/>
    <property type="project" value="UniProtKB-UniRule"/>
</dbReference>
<evidence type="ECO:0000256" key="9">
    <source>
        <dbReference type="SAM" id="Phobius"/>
    </source>
</evidence>
<sequence length="481" mass="54733">MFWSRPESSDKLIGEFLGTGPIVRMIKNWGVIGGIAAAIAAGVYVLWGPITERKKRKRGMVPGLLNLGNTCFLNSLLQGLAACPSFIRWLEKISGSPTIQSCKDNQLSVTLLQLLKALSSDEPGEEDVLDAGCLLDVLRLYRWHISSFEEQDAHELFHVLTSSLDEERDRQPRVTHFFDMHSLEVSYCLASSPLHPIPSPWKFQHPFHGRLTSNMSCKRCEQQSPVRYDSFESLSLSIPLPQWGRPVSLDQCLQHFISSETIKEVECENCTKLQQRTTVNVQVLESQRTTFVKQLKLGKLPQCLCVHLQRLTWSSEGSPIKKQEHVQFTEYLSMDRYKHNAATHRSQRIKCAPNALRTENSDDSLKKPTTNEHQNNNKPFFNGTCSSVLLHSPGMNPHSAEFLFQLTAVLVHHGDMHSGHFVTYRRSPSSTHSSLPFSSQWLWVSDDSVRKASLQEVLSSNAYMLFYERVRRLNLNLRSEE</sequence>
<proteinExistence type="inferred from homology"/>
<evidence type="ECO:0000313" key="11">
    <source>
        <dbReference type="Ensembl" id="ENSMMOP00000023204.1"/>
    </source>
</evidence>
<evidence type="ECO:0000256" key="3">
    <source>
        <dbReference type="ARBA" id="ARBA00022670"/>
    </source>
</evidence>
<evidence type="ECO:0000256" key="1">
    <source>
        <dbReference type="ARBA" id="ARBA00000707"/>
    </source>
</evidence>
<dbReference type="InterPro" id="IPR018200">
    <property type="entry name" value="USP_CS"/>
</dbReference>
<dbReference type="GO" id="GO:0005634">
    <property type="term" value="C:nucleus"/>
    <property type="evidence" value="ECO:0007669"/>
    <property type="project" value="TreeGrafter"/>
</dbReference>
<dbReference type="PROSITE" id="PS00973">
    <property type="entry name" value="USP_2"/>
    <property type="match status" value="1"/>
</dbReference>
<dbReference type="PANTHER" id="PTHR24006:SF888">
    <property type="entry name" value="UBIQUITIN CARBOXYL-TERMINAL HYDROLASE 30"/>
    <property type="match status" value="1"/>
</dbReference>
<feature type="transmembrane region" description="Helical" evidence="9">
    <location>
        <begin position="29"/>
        <end position="50"/>
    </location>
</feature>
<dbReference type="EC" id="3.4.19.12" evidence="7"/>
<keyword evidence="12" id="KW-1185">Reference proteome</keyword>
<keyword evidence="9" id="KW-0472">Membrane</keyword>
<dbReference type="GO" id="GO:0005829">
    <property type="term" value="C:cytosol"/>
    <property type="evidence" value="ECO:0007669"/>
    <property type="project" value="TreeGrafter"/>
</dbReference>
<evidence type="ECO:0000256" key="6">
    <source>
        <dbReference type="ARBA" id="ARBA00022807"/>
    </source>
</evidence>
<keyword evidence="9" id="KW-1133">Transmembrane helix</keyword>
<dbReference type="Ensembl" id="ENSMMOT00000023589.1">
    <property type="protein sequence ID" value="ENSMMOP00000023204.1"/>
    <property type="gene ID" value="ENSMMOG00000017657.1"/>
</dbReference>
<dbReference type="SUPFAM" id="SSF54001">
    <property type="entry name" value="Cysteine proteinases"/>
    <property type="match status" value="1"/>
</dbReference>
<dbReference type="PANTHER" id="PTHR24006">
    <property type="entry name" value="UBIQUITIN CARBOXYL-TERMINAL HYDROLASE"/>
    <property type="match status" value="1"/>
</dbReference>
<dbReference type="STRING" id="94237.ENSMMOP00000023204"/>
<dbReference type="InterPro" id="IPR038765">
    <property type="entry name" value="Papain-like_cys_pep_sf"/>
</dbReference>
<dbReference type="Pfam" id="PF00443">
    <property type="entry name" value="UCH"/>
    <property type="match status" value="1"/>
</dbReference>
<evidence type="ECO:0000259" key="10">
    <source>
        <dbReference type="PROSITE" id="PS50235"/>
    </source>
</evidence>
<keyword evidence="6 7" id="KW-0788">Thiol protease</keyword>
<keyword evidence="4 7" id="KW-0833">Ubl conjugation pathway</keyword>
<feature type="region of interest" description="Disordered" evidence="8">
    <location>
        <begin position="357"/>
        <end position="378"/>
    </location>
</feature>
<organism evidence="11 12">
    <name type="scientific">Mola mola</name>
    <name type="common">Ocean sunfish</name>
    <name type="synonym">Tetraodon mola</name>
    <dbReference type="NCBI Taxonomy" id="94237"/>
    <lineage>
        <taxon>Eukaryota</taxon>
        <taxon>Metazoa</taxon>
        <taxon>Chordata</taxon>
        <taxon>Craniata</taxon>
        <taxon>Vertebrata</taxon>
        <taxon>Euteleostomi</taxon>
        <taxon>Actinopterygii</taxon>
        <taxon>Neopterygii</taxon>
        <taxon>Teleostei</taxon>
        <taxon>Neoteleostei</taxon>
        <taxon>Acanthomorphata</taxon>
        <taxon>Eupercaria</taxon>
        <taxon>Tetraodontiformes</taxon>
        <taxon>Molidae</taxon>
        <taxon>Mola</taxon>
    </lineage>
</organism>
<dbReference type="PROSITE" id="PS00972">
    <property type="entry name" value="USP_1"/>
    <property type="match status" value="1"/>
</dbReference>
<evidence type="ECO:0000256" key="8">
    <source>
        <dbReference type="SAM" id="MobiDB-lite"/>
    </source>
</evidence>
<dbReference type="OMA" id="CEREGND"/>
<comment type="similarity">
    <text evidence="2 7">Belongs to the peptidase C19 family.</text>
</comment>
<dbReference type="GO" id="GO:0016579">
    <property type="term" value="P:protein deubiquitination"/>
    <property type="evidence" value="ECO:0007669"/>
    <property type="project" value="InterPro"/>
</dbReference>
<dbReference type="InterPro" id="IPR028889">
    <property type="entry name" value="USP"/>
</dbReference>
<dbReference type="PROSITE" id="PS50235">
    <property type="entry name" value="USP_3"/>
    <property type="match status" value="1"/>
</dbReference>
<dbReference type="InterPro" id="IPR001394">
    <property type="entry name" value="Peptidase_C19_UCH"/>
</dbReference>
<reference evidence="11" key="1">
    <citation type="submission" date="2025-08" db="UniProtKB">
        <authorList>
            <consortium name="Ensembl"/>
        </authorList>
    </citation>
    <scope>IDENTIFICATION</scope>
</reference>
<keyword evidence="3 7" id="KW-0645">Protease</keyword>
<evidence type="ECO:0000256" key="4">
    <source>
        <dbReference type="ARBA" id="ARBA00022786"/>
    </source>
</evidence>
<accession>A0A3Q3XBT5</accession>
<evidence type="ECO:0000256" key="7">
    <source>
        <dbReference type="RuleBase" id="RU366025"/>
    </source>
</evidence>
<feature type="compositionally biased region" description="Basic and acidic residues" evidence="8">
    <location>
        <begin position="359"/>
        <end position="370"/>
    </location>
</feature>
<comment type="catalytic activity">
    <reaction evidence="1 7">
        <text>Thiol-dependent hydrolysis of ester, thioester, amide, peptide and isopeptide bonds formed by the C-terminal Gly of ubiquitin (a 76-residue protein attached to proteins as an intracellular targeting signal).</text>
        <dbReference type="EC" id="3.4.19.12"/>
    </reaction>
</comment>
<keyword evidence="9" id="KW-0812">Transmembrane</keyword>
<feature type="domain" description="USP" evidence="10">
    <location>
        <begin position="62"/>
        <end position="470"/>
    </location>
</feature>
<protein>
    <recommendedName>
        <fullName evidence="7">Ubiquitin carboxyl-terminal hydrolase</fullName>
        <ecNumber evidence="7">3.4.19.12</ecNumber>
    </recommendedName>
</protein>
<evidence type="ECO:0000256" key="5">
    <source>
        <dbReference type="ARBA" id="ARBA00022801"/>
    </source>
</evidence>
<dbReference type="AlphaFoldDB" id="A0A3Q3XBT5"/>
<dbReference type="InterPro" id="IPR050164">
    <property type="entry name" value="Peptidase_C19"/>
</dbReference>
<dbReference type="Proteomes" id="UP000261620">
    <property type="component" value="Unplaced"/>
</dbReference>